<evidence type="ECO:0000256" key="1">
    <source>
        <dbReference type="SAM" id="Phobius"/>
    </source>
</evidence>
<evidence type="ECO:0000313" key="3">
    <source>
        <dbReference type="Proteomes" id="UP000286134"/>
    </source>
</evidence>
<dbReference type="EMBL" id="MCFK01001727">
    <property type="protein sequence ID" value="RKF64683.1"/>
    <property type="molecule type" value="Genomic_DNA"/>
</dbReference>
<dbReference type="Proteomes" id="UP000286134">
    <property type="component" value="Unassembled WGS sequence"/>
</dbReference>
<accession>A0A420I4Q3</accession>
<keyword evidence="1" id="KW-1133">Transmembrane helix</keyword>
<dbReference type="Pfam" id="PF09796">
    <property type="entry name" value="QCR10"/>
    <property type="match status" value="1"/>
</dbReference>
<organism evidence="2 3">
    <name type="scientific">Erysiphe neolycopersici</name>
    <dbReference type="NCBI Taxonomy" id="212602"/>
    <lineage>
        <taxon>Eukaryota</taxon>
        <taxon>Fungi</taxon>
        <taxon>Dikarya</taxon>
        <taxon>Ascomycota</taxon>
        <taxon>Pezizomycotina</taxon>
        <taxon>Leotiomycetes</taxon>
        <taxon>Erysiphales</taxon>
        <taxon>Erysiphaceae</taxon>
        <taxon>Erysiphe</taxon>
    </lineage>
</organism>
<dbReference type="GO" id="GO:0005739">
    <property type="term" value="C:mitochondrion"/>
    <property type="evidence" value="ECO:0007669"/>
    <property type="project" value="GOC"/>
</dbReference>
<protein>
    <submittedName>
        <fullName evidence="2">Uncharacterized protein</fullName>
    </submittedName>
</protein>
<dbReference type="GO" id="GO:0006122">
    <property type="term" value="P:mitochondrial electron transport, ubiquinol to cytochrome c"/>
    <property type="evidence" value="ECO:0007669"/>
    <property type="project" value="InterPro"/>
</dbReference>
<dbReference type="STRING" id="212602.A0A420I4Q3"/>
<reference evidence="2 3" key="1">
    <citation type="journal article" date="2018" name="BMC Genomics">
        <title>Comparative genome analyses reveal sequence features reflecting distinct modes of host-adaptation between dicot and monocot powdery mildew.</title>
        <authorList>
            <person name="Wu Y."/>
            <person name="Ma X."/>
            <person name="Pan Z."/>
            <person name="Kale S.D."/>
            <person name="Song Y."/>
            <person name="King H."/>
            <person name="Zhang Q."/>
            <person name="Presley C."/>
            <person name="Deng X."/>
            <person name="Wei C.I."/>
            <person name="Xiao S."/>
        </authorList>
    </citation>
    <scope>NUCLEOTIDE SEQUENCE [LARGE SCALE GENOMIC DNA]</scope>
    <source>
        <strain evidence="2">UMSG2</strain>
    </source>
</reference>
<evidence type="ECO:0000313" key="2">
    <source>
        <dbReference type="EMBL" id="RKF64683.1"/>
    </source>
</evidence>
<comment type="caution">
    <text evidence="2">The sequence shown here is derived from an EMBL/GenBank/DDBJ whole genome shotgun (WGS) entry which is preliminary data.</text>
</comment>
<gene>
    <name evidence="2" type="ORF">OnM2_017025</name>
</gene>
<name>A0A420I4Q3_9PEZI</name>
<dbReference type="InterPro" id="IPR019182">
    <property type="entry name" value="Cytochrome_b-c1_su10_fun"/>
</dbReference>
<keyword evidence="3" id="KW-1185">Reference proteome</keyword>
<dbReference type="AlphaFoldDB" id="A0A420I4Q3"/>
<sequence length="85" mass="9418">MSKVVIGKAKAHVSRYTIKPNVSGFTLTRAKQLYEFIPTERRIQGMTLGAFGGVAGFFALYFFGDVPRVQIASSWAVLCERNTSK</sequence>
<keyword evidence="1" id="KW-0472">Membrane</keyword>
<keyword evidence="1" id="KW-0812">Transmembrane</keyword>
<proteinExistence type="predicted"/>
<feature type="transmembrane region" description="Helical" evidence="1">
    <location>
        <begin position="43"/>
        <end position="63"/>
    </location>
</feature>